<evidence type="ECO:0000259" key="4">
    <source>
        <dbReference type="Pfam" id="PF01648"/>
    </source>
</evidence>
<proteinExistence type="predicted"/>
<feature type="compositionally biased region" description="Basic and acidic residues" evidence="3">
    <location>
        <begin position="72"/>
        <end position="88"/>
    </location>
</feature>
<feature type="compositionally biased region" description="Low complexity" evidence="3">
    <location>
        <begin position="411"/>
        <end position="425"/>
    </location>
</feature>
<comment type="caution">
    <text evidence="5">The sequence shown here is derived from an EMBL/GenBank/DDBJ whole genome shotgun (WGS) entry which is preliminary data.</text>
</comment>
<dbReference type="InterPro" id="IPR050559">
    <property type="entry name" value="P-Pant_transferase_sf"/>
</dbReference>
<gene>
    <name evidence="5" type="ORF">CVIRNUC_001061</name>
</gene>
<dbReference type="InterPro" id="IPR037143">
    <property type="entry name" value="4-PPantetheinyl_Trfase_dom_sf"/>
</dbReference>
<dbReference type="GO" id="GO:0000287">
    <property type="term" value="F:magnesium ion binding"/>
    <property type="evidence" value="ECO:0007669"/>
    <property type="project" value="InterPro"/>
</dbReference>
<evidence type="ECO:0000256" key="1">
    <source>
        <dbReference type="ARBA" id="ARBA00013172"/>
    </source>
</evidence>
<dbReference type="Pfam" id="PF01648">
    <property type="entry name" value="ACPS"/>
    <property type="match status" value="1"/>
</dbReference>
<organism evidence="5 6">
    <name type="scientific">Coccomyxa viridis</name>
    <dbReference type="NCBI Taxonomy" id="1274662"/>
    <lineage>
        <taxon>Eukaryota</taxon>
        <taxon>Viridiplantae</taxon>
        <taxon>Chlorophyta</taxon>
        <taxon>core chlorophytes</taxon>
        <taxon>Trebouxiophyceae</taxon>
        <taxon>Trebouxiophyceae incertae sedis</taxon>
        <taxon>Coccomyxaceae</taxon>
        <taxon>Coccomyxa</taxon>
    </lineage>
</organism>
<sequence>MLIQSSHFASFLACTGGLATTRHSILWQRMKHVCNPFIKAVVLPASRNTPRPAHRSNFSSHGRPRCSTHSAGHRDTHRASPLEEERRSRTSQKQGSHIEGQCLHKLHLAAGDVHLWWLFPEDVTDERLLRTYEGLLTSEEHAHMLDGSSPAVRKERLLARVLVRTTLSRYCEGAVAPQALNFARNAAGKPRLQWNGGFTAQGTPLHFSLSHTEALLGCAVTAGALVGLDVEETQRRTRGDPLRLARRRFSPAEVASLEGCADGAERARRFVRLWTLKEAYVKAVGRGIGARPGLQGFAVSLDHTDAGDRPSISFQSPEVGAEDWEFMLFQPSAQHTAALCLQRPSEALAREPSMRSSSASLDSSSSSEAQGVSGVQGFGHDLEASRDTMEVSHGAHLSSSDSPASAQAGESTGLQGALLSGGSQTVRGSGADTGESVGSRNSDILDAASCGSVDSAMSIYDSQSLDRRLVSWRVVPLVSESLIRTEDITILGVTASTRG</sequence>
<dbReference type="EMBL" id="CAUYUE010000002">
    <property type="protein sequence ID" value="CAK0738564.1"/>
    <property type="molecule type" value="Genomic_DNA"/>
</dbReference>
<feature type="region of interest" description="Disordered" evidence="3">
    <location>
        <begin position="348"/>
        <end position="442"/>
    </location>
</feature>
<name>A0AAV1HSX3_9CHLO</name>
<feature type="compositionally biased region" description="Basic and acidic residues" evidence="3">
    <location>
        <begin position="380"/>
        <end position="390"/>
    </location>
</feature>
<dbReference type="PANTHER" id="PTHR12215">
    <property type="entry name" value="PHOSPHOPANTETHEINE TRANSFERASE"/>
    <property type="match status" value="1"/>
</dbReference>
<feature type="region of interest" description="Disordered" evidence="3">
    <location>
        <begin position="47"/>
        <end position="98"/>
    </location>
</feature>
<evidence type="ECO:0000313" key="6">
    <source>
        <dbReference type="Proteomes" id="UP001314263"/>
    </source>
</evidence>
<evidence type="ECO:0000313" key="5">
    <source>
        <dbReference type="EMBL" id="CAK0738564.1"/>
    </source>
</evidence>
<evidence type="ECO:0000256" key="2">
    <source>
        <dbReference type="ARBA" id="ARBA00022679"/>
    </source>
</evidence>
<dbReference type="GO" id="GO:0008897">
    <property type="term" value="F:holo-[acyl-carrier-protein] synthase activity"/>
    <property type="evidence" value="ECO:0007669"/>
    <property type="project" value="UniProtKB-EC"/>
</dbReference>
<dbReference type="Gene3D" id="3.90.470.20">
    <property type="entry name" value="4'-phosphopantetheinyl transferase domain"/>
    <property type="match status" value="2"/>
</dbReference>
<dbReference type="SUPFAM" id="SSF56214">
    <property type="entry name" value="4'-phosphopantetheinyl transferase"/>
    <property type="match status" value="2"/>
</dbReference>
<dbReference type="GO" id="GO:0005829">
    <property type="term" value="C:cytosol"/>
    <property type="evidence" value="ECO:0007669"/>
    <property type="project" value="TreeGrafter"/>
</dbReference>
<dbReference type="Proteomes" id="UP001314263">
    <property type="component" value="Unassembled WGS sequence"/>
</dbReference>
<dbReference type="PANTHER" id="PTHR12215:SF15">
    <property type="entry name" value="4'-PHOSPHOPANTETHEINYL TRANSFERASE SUPERFAMILY-RELATED"/>
    <property type="match status" value="1"/>
</dbReference>
<protein>
    <recommendedName>
        <fullName evidence="1">holo-[acyl-carrier-protein] synthase</fullName>
        <ecNumber evidence="1">2.7.8.7</ecNumber>
    </recommendedName>
</protein>
<dbReference type="AlphaFoldDB" id="A0AAV1HSX3"/>
<keyword evidence="2" id="KW-0808">Transferase</keyword>
<feature type="compositionally biased region" description="Polar residues" evidence="3">
    <location>
        <begin position="397"/>
        <end position="410"/>
    </location>
</feature>
<reference evidence="5 6" key="1">
    <citation type="submission" date="2023-10" db="EMBL/GenBank/DDBJ databases">
        <authorList>
            <person name="Maclean D."/>
            <person name="Macfadyen A."/>
        </authorList>
    </citation>
    <scope>NUCLEOTIDE SEQUENCE [LARGE SCALE GENOMIC DNA]</scope>
</reference>
<keyword evidence="6" id="KW-1185">Reference proteome</keyword>
<dbReference type="EC" id="2.7.8.7" evidence="1"/>
<feature type="compositionally biased region" description="Low complexity" evidence="3">
    <location>
        <begin position="354"/>
        <end position="367"/>
    </location>
</feature>
<evidence type="ECO:0000256" key="3">
    <source>
        <dbReference type="SAM" id="MobiDB-lite"/>
    </source>
</evidence>
<accession>A0AAV1HSX3</accession>
<dbReference type="InterPro" id="IPR008278">
    <property type="entry name" value="4-PPantetheinyl_Trfase_dom"/>
</dbReference>
<dbReference type="GO" id="GO:0019878">
    <property type="term" value="P:lysine biosynthetic process via aminoadipic acid"/>
    <property type="evidence" value="ECO:0007669"/>
    <property type="project" value="TreeGrafter"/>
</dbReference>
<feature type="domain" description="4'-phosphopantetheinyl transferase" evidence="4">
    <location>
        <begin position="226"/>
        <end position="308"/>
    </location>
</feature>